<proteinExistence type="inferred from homology"/>
<sequence>MVLPTSAMALCVLSATAAVAQHVLLPFSQHRDIAALSPRGSEQATLKAAEYAYLVDVSVGTPAQKMSLLISTSTGHSWVPDANTPECSPDWYYNRYMTSSSSGRSSFTIPASECNWGSFNKTLSSTYLPANRRYSTFSSRSMINSVSGNNMTDKLVVGSIEFDDYPMGLVESAISWVGTLGLGYNQSRSSSSSSSSGVYPNIMDRLVSSGKIASPAYSIWLDNAEGTSGGLLFGAIDKSRYTGELVRFPASTSYSYDYSFGTTVVSINGTSGSGSAMPAIKSNDFPLDVTIGPGEVISFLPEVLADKIADMAGATFNKTSGIFTIPCDAGKTSNTKFVLGLSGSGGPQLSVETADLVVPSRLIGLTYGTRYLVNATNTCIFGIQKYSSSTSGGWYSSYSSSSSYSSYNLGSSLLRRTYLVYDLANAEIAVAPAKFSAKDAPSPTIVAFASYSAAVPSASSFCVDRYYCRSSGGGSGTGSGSGSGSGSDSGSGSGSGSGYGGRYGDGVGGSGLAYWEKIAIGIGVSFGVLFLIAVVAGIIACSRRRNRGTEGKDIDEEGQEGEAPPAMAHNAVAQNNMRGSMVLPPGTLAVIQEGAEPSTQAPVQAPQLPALGSQARPITPPEPTASANSNRASVAVSALSDEPEQAQAQTQTSLPEPPVPILPKGKEKEVERSEA</sequence>
<dbReference type="SUPFAM" id="SSF50630">
    <property type="entry name" value="Acid proteases"/>
    <property type="match status" value="1"/>
</dbReference>
<evidence type="ECO:0000256" key="2">
    <source>
        <dbReference type="SAM" id="MobiDB-lite"/>
    </source>
</evidence>
<comment type="caution">
    <text evidence="6">The sequence shown here is derived from an EMBL/GenBank/DDBJ whole genome shotgun (WGS) entry which is preliminary data.</text>
</comment>
<keyword evidence="3" id="KW-0812">Transmembrane</keyword>
<dbReference type="Proteomes" id="UP001197093">
    <property type="component" value="Unassembled WGS sequence"/>
</dbReference>
<comment type="similarity">
    <text evidence="1">Belongs to the peptidase A1 family.</text>
</comment>
<protein>
    <recommendedName>
        <fullName evidence="5">Peptidase A1 domain-containing protein</fullName>
    </recommendedName>
</protein>
<keyword evidence="7" id="KW-1185">Reference proteome</keyword>
<name>A0AAD4F1V8_9PEZI</name>
<keyword evidence="3" id="KW-0472">Membrane</keyword>
<evidence type="ECO:0000256" key="1">
    <source>
        <dbReference type="ARBA" id="ARBA00007447"/>
    </source>
</evidence>
<dbReference type="PRINTS" id="PR00792">
    <property type="entry name" value="PEPSIN"/>
</dbReference>
<feature type="transmembrane region" description="Helical" evidence="3">
    <location>
        <begin position="518"/>
        <end position="541"/>
    </location>
</feature>
<evidence type="ECO:0000313" key="7">
    <source>
        <dbReference type="Proteomes" id="UP001197093"/>
    </source>
</evidence>
<feature type="compositionally biased region" description="Low complexity" evidence="2">
    <location>
        <begin position="625"/>
        <end position="640"/>
    </location>
</feature>
<feature type="region of interest" description="Disordered" evidence="2">
    <location>
        <begin position="611"/>
        <end position="675"/>
    </location>
</feature>
<evidence type="ECO:0000256" key="3">
    <source>
        <dbReference type="SAM" id="Phobius"/>
    </source>
</evidence>
<dbReference type="Gene3D" id="2.40.70.10">
    <property type="entry name" value="Acid Proteases"/>
    <property type="match status" value="2"/>
</dbReference>
<feature type="chain" id="PRO_5042189242" description="Peptidase A1 domain-containing protein" evidence="4">
    <location>
        <begin position="21"/>
        <end position="675"/>
    </location>
</feature>
<dbReference type="PROSITE" id="PS51767">
    <property type="entry name" value="PEPTIDASE_A1"/>
    <property type="match status" value="1"/>
</dbReference>
<gene>
    <name evidence="6" type="ORF">NEMBOFW57_001337</name>
</gene>
<dbReference type="InterPro" id="IPR021109">
    <property type="entry name" value="Peptidase_aspartic_dom_sf"/>
</dbReference>
<feature type="domain" description="Peptidase A1" evidence="5">
    <location>
        <begin position="53"/>
        <end position="431"/>
    </location>
</feature>
<dbReference type="EMBL" id="JAHCVI010000001">
    <property type="protein sequence ID" value="KAG7291324.1"/>
    <property type="molecule type" value="Genomic_DNA"/>
</dbReference>
<dbReference type="PANTHER" id="PTHR47966">
    <property type="entry name" value="BETA-SITE APP-CLEAVING ENZYME, ISOFORM A-RELATED"/>
    <property type="match status" value="1"/>
</dbReference>
<dbReference type="Pfam" id="PF00026">
    <property type="entry name" value="Asp"/>
    <property type="match status" value="1"/>
</dbReference>
<reference evidence="6" key="1">
    <citation type="submission" date="2023-02" db="EMBL/GenBank/DDBJ databases">
        <authorList>
            <person name="Palmer J.M."/>
        </authorList>
    </citation>
    <scope>NUCLEOTIDE SEQUENCE</scope>
    <source>
        <strain evidence="6">FW57</strain>
    </source>
</reference>
<dbReference type="GO" id="GO:0004190">
    <property type="term" value="F:aspartic-type endopeptidase activity"/>
    <property type="evidence" value="ECO:0007669"/>
    <property type="project" value="InterPro"/>
</dbReference>
<feature type="region of interest" description="Disordered" evidence="2">
    <location>
        <begin position="474"/>
        <end position="497"/>
    </location>
</feature>
<dbReference type="PANTHER" id="PTHR47966:SF73">
    <property type="entry name" value="PEPTIDASE A1 DOMAIN-CONTAINING PROTEIN"/>
    <property type="match status" value="1"/>
</dbReference>
<dbReference type="AlphaFoldDB" id="A0AAD4F1V8"/>
<organism evidence="6 7">
    <name type="scientific">Staphylotrichum longicolle</name>
    <dbReference type="NCBI Taxonomy" id="669026"/>
    <lineage>
        <taxon>Eukaryota</taxon>
        <taxon>Fungi</taxon>
        <taxon>Dikarya</taxon>
        <taxon>Ascomycota</taxon>
        <taxon>Pezizomycotina</taxon>
        <taxon>Sordariomycetes</taxon>
        <taxon>Sordariomycetidae</taxon>
        <taxon>Sordariales</taxon>
        <taxon>Chaetomiaceae</taxon>
        <taxon>Staphylotrichum</taxon>
    </lineage>
</organism>
<feature type="region of interest" description="Disordered" evidence="2">
    <location>
        <begin position="546"/>
        <end position="566"/>
    </location>
</feature>
<evidence type="ECO:0000313" key="6">
    <source>
        <dbReference type="EMBL" id="KAG7291324.1"/>
    </source>
</evidence>
<feature type="signal peptide" evidence="4">
    <location>
        <begin position="1"/>
        <end position="20"/>
    </location>
</feature>
<accession>A0AAD4F1V8</accession>
<dbReference type="InterPro" id="IPR001461">
    <property type="entry name" value="Aspartic_peptidase_A1"/>
</dbReference>
<dbReference type="InterPro" id="IPR033121">
    <property type="entry name" value="PEPTIDASE_A1"/>
</dbReference>
<evidence type="ECO:0000256" key="4">
    <source>
        <dbReference type="SAM" id="SignalP"/>
    </source>
</evidence>
<feature type="compositionally biased region" description="Basic and acidic residues" evidence="2">
    <location>
        <begin position="664"/>
        <end position="675"/>
    </location>
</feature>
<keyword evidence="4" id="KW-0732">Signal</keyword>
<dbReference type="GO" id="GO:0006508">
    <property type="term" value="P:proteolysis"/>
    <property type="evidence" value="ECO:0007669"/>
    <property type="project" value="InterPro"/>
</dbReference>
<evidence type="ECO:0000259" key="5">
    <source>
        <dbReference type="PROSITE" id="PS51767"/>
    </source>
</evidence>
<keyword evidence="3" id="KW-1133">Transmembrane helix</keyword>